<keyword evidence="2" id="KW-1133">Transmembrane helix</keyword>
<sequence>MAGVLTAVVLAASLLAGAVFFFVLLGLLLVFGLVLAVRIWWFRRRYRDVLAQAEASMAQQAQAWAAMQRGERPDAAGGRVIDGEYRREE</sequence>
<gene>
    <name evidence="3" type="ORF">AB5I84_08905</name>
</gene>
<evidence type="ECO:0000313" key="3">
    <source>
        <dbReference type="EMBL" id="MEY1662264.1"/>
    </source>
</evidence>
<dbReference type="EMBL" id="JBGCUO010000001">
    <property type="protein sequence ID" value="MEY1662264.1"/>
    <property type="molecule type" value="Genomic_DNA"/>
</dbReference>
<protein>
    <submittedName>
        <fullName evidence="3">Uncharacterized protein</fullName>
    </submittedName>
</protein>
<evidence type="ECO:0000313" key="4">
    <source>
        <dbReference type="Proteomes" id="UP001562065"/>
    </source>
</evidence>
<keyword evidence="4" id="KW-1185">Reference proteome</keyword>
<comment type="caution">
    <text evidence="3">The sequence shown here is derived from an EMBL/GenBank/DDBJ whole genome shotgun (WGS) entry which is preliminary data.</text>
</comment>
<keyword evidence="2" id="KW-0472">Membrane</keyword>
<name>A0ABV4AHF6_9GAMM</name>
<feature type="transmembrane region" description="Helical" evidence="2">
    <location>
        <begin position="6"/>
        <end position="37"/>
    </location>
</feature>
<dbReference type="Proteomes" id="UP001562065">
    <property type="component" value="Unassembled WGS sequence"/>
</dbReference>
<organism evidence="3 4">
    <name type="scientific">Isoalcanivorax beigongshangi</name>
    <dbReference type="NCBI Taxonomy" id="3238810"/>
    <lineage>
        <taxon>Bacteria</taxon>
        <taxon>Pseudomonadati</taxon>
        <taxon>Pseudomonadota</taxon>
        <taxon>Gammaproteobacteria</taxon>
        <taxon>Oceanospirillales</taxon>
        <taxon>Alcanivoracaceae</taxon>
        <taxon>Isoalcanivorax</taxon>
    </lineage>
</organism>
<feature type="region of interest" description="Disordered" evidence="1">
    <location>
        <begin position="70"/>
        <end position="89"/>
    </location>
</feature>
<reference evidence="3 4" key="1">
    <citation type="submission" date="2024-07" db="EMBL/GenBank/DDBJ databases">
        <authorList>
            <person name="Ren Q."/>
        </authorList>
    </citation>
    <scope>NUCLEOTIDE SEQUENCE [LARGE SCALE GENOMIC DNA]</scope>
    <source>
        <strain evidence="3 4">REN37</strain>
    </source>
</reference>
<evidence type="ECO:0000256" key="1">
    <source>
        <dbReference type="SAM" id="MobiDB-lite"/>
    </source>
</evidence>
<evidence type="ECO:0000256" key="2">
    <source>
        <dbReference type="SAM" id="Phobius"/>
    </source>
</evidence>
<proteinExistence type="predicted"/>
<keyword evidence="2" id="KW-0812">Transmembrane</keyword>
<accession>A0ABV4AHF6</accession>
<dbReference type="RefSeq" id="WP_369455500.1">
    <property type="nucleotide sequence ID" value="NZ_JBGCUO010000001.1"/>
</dbReference>